<evidence type="ECO:0000256" key="7">
    <source>
        <dbReference type="ARBA" id="ARBA00023180"/>
    </source>
</evidence>
<dbReference type="GO" id="GO:0006508">
    <property type="term" value="P:proteolysis"/>
    <property type="evidence" value="ECO:0007669"/>
    <property type="project" value="UniProtKB-KW"/>
</dbReference>
<dbReference type="FunFam" id="2.40.10.10:FF:000084">
    <property type="entry name" value="Serine protease easter"/>
    <property type="match status" value="1"/>
</dbReference>
<evidence type="ECO:0000256" key="10">
    <source>
        <dbReference type="RuleBase" id="RU366078"/>
    </source>
</evidence>
<keyword evidence="1 9" id="KW-0645">Protease</keyword>
<comment type="domain">
    <text evidence="10">The clip domain consists of 35-55 residues which are 'knitted' together usually by 3 conserved disulfide bonds forming a clip-like compact structure.</text>
</comment>
<organism evidence="14 15">
    <name type="scientific">Henosepilachna vigintioctopunctata</name>
    <dbReference type="NCBI Taxonomy" id="420089"/>
    <lineage>
        <taxon>Eukaryota</taxon>
        <taxon>Metazoa</taxon>
        <taxon>Ecdysozoa</taxon>
        <taxon>Arthropoda</taxon>
        <taxon>Hexapoda</taxon>
        <taxon>Insecta</taxon>
        <taxon>Pterygota</taxon>
        <taxon>Neoptera</taxon>
        <taxon>Endopterygota</taxon>
        <taxon>Coleoptera</taxon>
        <taxon>Polyphaga</taxon>
        <taxon>Cucujiformia</taxon>
        <taxon>Coccinelloidea</taxon>
        <taxon>Coccinellidae</taxon>
        <taxon>Epilachninae</taxon>
        <taxon>Epilachnini</taxon>
        <taxon>Henosepilachna</taxon>
    </lineage>
</organism>
<evidence type="ECO:0000256" key="2">
    <source>
        <dbReference type="ARBA" id="ARBA00022729"/>
    </source>
</evidence>
<keyword evidence="6" id="KW-1015">Disulfide bond</keyword>
<comment type="similarity">
    <text evidence="8 10">Belongs to the peptidase S1 family. CLIP subfamily.</text>
</comment>
<dbReference type="Pfam" id="PF12032">
    <property type="entry name" value="CLIP"/>
    <property type="match status" value="1"/>
</dbReference>
<sequence length="389" mass="43677">MWLSSGILYVFLSFVVYVTSQNYDNSCDTPNRDSGRCISIYSCQILLNVVRSKDPTQVQFLRESQCGFQSNPLVCCGRYSNYRRELTSRPTEDNNFQNEDQNRNRDRTENRNRNGVLPDRTSCGRQTPDKILGGQATSPDEFPWMALLQYRKSNGATPFACGGSLISSRYVLTAAHCVTGKILTAVGRLYRVRLGEWDTDSERDCQTQFNFQSCNDPPMDIDVERSIAHSGYSDTNINRYDDIALVRLSRSVRTTNFIRPICLPNRSFSSPVGRELFVAGWGRTEYASSSSKKLKLKVPIAESQQCLRRFRTAGVTLRNKQLCAGGQAGKDSCSGDSGGPLMGTFNNDSAQWFVEGVVSFGARCGTEGWPGIYTRVSEYLDWIEQHVES</sequence>
<dbReference type="InterPro" id="IPR022700">
    <property type="entry name" value="CLIP"/>
</dbReference>
<evidence type="ECO:0000256" key="1">
    <source>
        <dbReference type="ARBA" id="ARBA00022670"/>
    </source>
</evidence>
<evidence type="ECO:0000256" key="9">
    <source>
        <dbReference type="RuleBase" id="RU363034"/>
    </source>
</evidence>
<feature type="compositionally biased region" description="Basic and acidic residues" evidence="11">
    <location>
        <begin position="100"/>
        <end position="112"/>
    </location>
</feature>
<dbReference type="PROSITE" id="PS50240">
    <property type="entry name" value="TRYPSIN_DOM"/>
    <property type="match status" value="1"/>
</dbReference>
<dbReference type="InterPro" id="IPR001254">
    <property type="entry name" value="Trypsin_dom"/>
</dbReference>
<dbReference type="SMART" id="SM00020">
    <property type="entry name" value="Tryp_SPc"/>
    <property type="match status" value="1"/>
</dbReference>
<evidence type="ECO:0000259" key="13">
    <source>
        <dbReference type="PROSITE" id="PS51888"/>
    </source>
</evidence>
<keyword evidence="3 9" id="KW-0378">Hydrolase</keyword>
<comment type="caution">
    <text evidence="14">The sequence shown here is derived from an EMBL/GenBank/DDBJ whole genome shotgun (WGS) entry which is preliminary data.</text>
</comment>
<dbReference type="GO" id="GO:0004252">
    <property type="term" value="F:serine-type endopeptidase activity"/>
    <property type="evidence" value="ECO:0007669"/>
    <property type="project" value="UniProtKB-UniRule"/>
</dbReference>
<evidence type="ECO:0000313" key="14">
    <source>
        <dbReference type="EMBL" id="KAK9881048.1"/>
    </source>
</evidence>
<evidence type="ECO:0000256" key="8">
    <source>
        <dbReference type="ARBA" id="ARBA00024195"/>
    </source>
</evidence>
<dbReference type="PROSITE" id="PS00135">
    <property type="entry name" value="TRYPSIN_SER"/>
    <property type="match status" value="1"/>
</dbReference>
<evidence type="ECO:0000256" key="5">
    <source>
        <dbReference type="ARBA" id="ARBA00023145"/>
    </source>
</evidence>
<dbReference type="PROSITE" id="PS00134">
    <property type="entry name" value="TRYPSIN_HIS"/>
    <property type="match status" value="1"/>
</dbReference>
<feature type="domain" description="Clip" evidence="13">
    <location>
        <begin position="26"/>
        <end position="76"/>
    </location>
</feature>
<accession>A0AAW1UEG9</accession>
<feature type="region of interest" description="Disordered" evidence="11">
    <location>
        <begin position="87"/>
        <end position="137"/>
    </location>
</feature>
<dbReference type="SUPFAM" id="SSF50494">
    <property type="entry name" value="Trypsin-like serine proteases"/>
    <property type="match status" value="1"/>
</dbReference>
<feature type="domain" description="Peptidase S1" evidence="12">
    <location>
        <begin position="131"/>
        <end position="388"/>
    </location>
</feature>
<dbReference type="PROSITE" id="PS51888">
    <property type="entry name" value="CLIP"/>
    <property type="match status" value="1"/>
</dbReference>
<keyword evidence="10" id="KW-0964">Secreted</keyword>
<evidence type="ECO:0000256" key="3">
    <source>
        <dbReference type="ARBA" id="ARBA00022801"/>
    </source>
</evidence>
<dbReference type="GO" id="GO:0035008">
    <property type="term" value="P:positive regulation of melanization defense response"/>
    <property type="evidence" value="ECO:0007669"/>
    <property type="project" value="UniProtKB-ARBA"/>
</dbReference>
<dbReference type="CDD" id="cd00190">
    <property type="entry name" value="Tryp_SPc"/>
    <property type="match status" value="1"/>
</dbReference>
<dbReference type="InterPro" id="IPR043504">
    <property type="entry name" value="Peptidase_S1_PA_chymotrypsin"/>
</dbReference>
<reference evidence="14 15" key="1">
    <citation type="submission" date="2023-03" db="EMBL/GenBank/DDBJ databases">
        <title>Genome insight into feeding habits of ladybird beetles.</title>
        <authorList>
            <person name="Li H.-S."/>
            <person name="Huang Y.-H."/>
            <person name="Pang H."/>
        </authorList>
    </citation>
    <scope>NUCLEOTIDE SEQUENCE [LARGE SCALE GENOMIC DNA]</scope>
    <source>
        <strain evidence="14">SYSU_2023b</strain>
        <tissue evidence="14">Whole body</tissue>
    </source>
</reference>
<feature type="chain" id="PRO_5043109437" description="CLIP domain-containing serine protease" evidence="10">
    <location>
        <begin position="21"/>
        <end position="389"/>
    </location>
</feature>
<dbReference type="PANTHER" id="PTHR24256">
    <property type="entry name" value="TRYPTASE-RELATED"/>
    <property type="match status" value="1"/>
</dbReference>
<dbReference type="Pfam" id="PF00089">
    <property type="entry name" value="Trypsin"/>
    <property type="match status" value="1"/>
</dbReference>
<evidence type="ECO:0000256" key="11">
    <source>
        <dbReference type="SAM" id="MobiDB-lite"/>
    </source>
</evidence>
<proteinExistence type="inferred from homology"/>
<comment type="subcellular location">
    <subcellularLocation>
        <location evidence="10">Secreted</location>
    </subcellularLocation>
</comment>
<evidence type="ECO:0000259" key="12">
    <source>
        <dbReference type="PROSITE" id="PS50240"/>
    </source>
</evidence>
<dbReference type="AlphaFoldDB" id="A0AAW1UEG9"/>
<dbReference type="Gene3D" id="3.30.1640.30">
    <property type="match status" value="1"/>
</dbReference>
<dbReference type="InterPro" id="IPR051487">
    <property type="entry name" value="Ser/Thr_Proteases_Immune/Dev"/>
</dbReference>
<dbReference type="EMBL" id="JARQZJ010000067">
    <property type="protein sequence ID" value="KAK9881048.1"/>
    <property type="molecule type" value="Genomic_DNA"/>
</dbReference>
<dbReference type="FunFam" id="2.40.10.10:FF:000028">
    <property type="entry name" value="Serine protease easter"/>
    <property type="match status" value="1"/>
</dbReference>
<dbReference type="InterPro" id="IPR001314">
    <property type="entry name" value="Peptidase_S1A"/>
</dbReference>
<dbReference type="FunFam" id="3.30.1640.30:FF:000001">
    <property type="entry name" value="Serine protease 7"/>
    <property type="match status" value="1"/>
</dbReference>
<evidence type="ECO:0000313" key="15">
    <source>
        <dbReference type="Proteomes" id="UP001431783"/>
    </source>
</evidence>
<gene>
    <name evidence="14" type="ORF">WA026_014392</name>
</gene>
<dbReference type="PRINTS" id="PR00722">
    <property type="entry name" value="CHYMOTRYPSIN"/>
</dbReference>
<keyword evidence="7" id="KW-0325">Glycoprotein</keyword>
<keyword evidence="5" id="KW-0865">Zymogen</keyword>
<dbReference type="InterPro" id="IPR009003">
    <property type="entry name" value="Peptidase_S1_PA"/>
</dbReference>
<dbReference type="Proteomes" id="UP001431783">
    <property type="component" value="Unassembled WGS sequence"/>
</dbReference>
<feature type="signal peptide" evidence="10">
    <location>
        <begin position="1"/>
        <end position="20"/>
    </location>
</feature>
<keyword evidence="15" id="KW-1185">Reference proteome</keyword>
<dbReference type="EC" id="3.4.21.-" evidence="9"/>
<name>A0AAW1UEG9_9CUCU</name>
<protein>
    <recommendedName>
        <fullName evidence="10">CLIP domain-containing serine protease</fullName>
        <ecNumber evidence="9">3.4.21.-</ecNumber>
    </recommendedName>
</protein>
<keyword evidence="2 10" id="KW-0732">Signal</keyword>
<dbReference type="InterPro" id="IPR033116">
    <property type="entry name" value="TRYPSIN_SER"/>
</dbReference>
<dbReference type="Gene3D" id="2.40.10.10">
    <property type="entry name" value="Trypsin-like serine proteases"/>
    <property type="match status" value="2"/>
</dbReference>
<dbReference type="InterPro" id="IPR018114">
    <property type="entry name" value="TRYPSIN_HIS"/>
</dbReference>
<dbReference type="SMART" id="SM00680">
    <property type="entry name" value="CLIP"/>
    <property type="match status" value="1"/>
</dbReference>
<evidence type="ECO:0000256" key="6">
    <source>
        <dbReference type="ARBA" id="ARBA00023157"/>
    </source>
</evidence>
<keyword evidence="4 9" id="KW-0720">Serine protease</keyword>
<dbReference type="InterPro" id="IPR038565">
    <property type="entry name" value="CLIP_sf"/>
</dbReference>
<dbReference type="GO" id="GO:0005576">
    <property type="term" value="C:extracellular region"/>
    <property type="evidence" value="ECO:0007669"/>
    <property type="project" value="UniProtKB-SubCell"/>
</dbReference>
<evidence type="ECO:0000256" key="4">
    <source>
        <dbReference type="ARBA" id="ARBA00022825"/>
    </source>
</evidence>